<dbReference type="InterPro" id="IPR000595">
    <property type="entry name" value="cNMP-bd_dom"/>
</dbReference>
<evidence type="ECO:0000259" key="2">
    <source>
        <dbReference type="PROSITE" id="PS50042"/>
    </source>
</evidence>
<comment type="caution">
    <text evidence="3">The sequence shown here is derived from an EMBL/GenBank/DDBJ whole genome shotgun (WGS) entry which is preliminary data.</text>
</comment>
<protein>
    <recommendedName>
        <fullName evidence="2">Cyclic nucleotide-binding domain-containing protein</fullName>
    </recommendedName>
</protein>
<proteinExistence type="predicted"/>
<dbReference type="PANTHER" id="PTHR23011:SF28">
    <property type="entry name" value="CYCLIC NUCLEOTIDE-BINDING DOMAIN CONTAINING PROTEIN"/>
    <property type="match status" value="1"/>
</dbReference>
<organism evidence="3 4">
    <name type="scientific">Candidula unifasciata</name>
    <dbReference type="NCBI Taxonomy" id="100452"/>
    <lineage>
        <taxon>Eukaryota</taxon>
        <taxon>Metazoa</taxon>
        <taxon>Spiralia</taxon>
        <taxon>Lophotrochozoa</taxon>
        <taxon>Mollusca</taxon>
        <taxon>Gastropoda</taxon>
        <taxon>Heterobranchia</taxon>
        <taxon>Euthyneura</taxon>
        <taxon>Panpulmonata</taxon>
        <taxon>Eupulmonata</taxon>
        <taxon>Stylommatophora</taxon>
        <taxon>Helicina</taxon>
        <taxon>Helicoidea</taxon>
        <taxon>Geomitridae</taxon>
        <taxon>Candidula</taxon>
    </lineage>
</organism>
<sequence>STLSQDIKDILRLPPEQRSEANIRTVMINFHNVVPSFSEYPREIQQSMIRVCMYEKFESGRVIIRQGHRAENFYFIIGGSAVVTQMDSEAGHVHTTNVLGRGNSFGELAFLHMSKRSATVTCRDDVELLCIDREDFIDIFMRPRKGDEPDHIKFLKSVDLLQGWPVSLLPHVNPKICAFTYVRRGVILCHDNANSDWIFVVYSGSCKVLKALEDIPVPRLDRRAHKISLTPDTHNIRKVNRTTQSPGNKENASTQGRSHHGNTCRRLRKYGVSLPPIRSATDGLANEKYSKESFADTDHLQQITDIFNHKHVLPTIVGNNQTDQENNEQTSTKVASIEVSIQSKTNHTFRLKRQSYGVQPPTLPQFLAPSDETTTTQQPQLRKFAFVEIARLEPGDVFGLDHVVLSGMRNVASCSLVSQGAEVVLISKSFFKKHLTEDTLKRMRQQIQPLPSEKALLKRFQKKKEWDIYKSQTLARHHLQSLVHGAAP</sequence>
<dbReference type="Gene3D" id="2.60.120.10">
    <property type="entry name" value="Jelly Rolls"/>
    <property type="match status" value="2"/>
</dbReference>
<dbReference type="CDD" id="cd00038">
    <property type="entry name" value="CAP_ED"/>
    <property type="match status" value="1"/>
</dbReference>
<dbReference type="PANTHER" id="PTHR23011">
    <property type="entry name" value="CYCLIC NUCLEOTIDE-BINDING DOMAIN CONTAINING PROTEIN"/>
    <property type="match status" value="1"/>
</dbReference>
<gene>
    <name evidence="3" type="ORF">CUNI_LOCUS17433</name>
</gene>
<evidence type="ECO:0000313" key="4">
    <source>
        <dbReference type="Proteomes" id="UP000678393"/>
    </source>
</evidence>
<evidence type="ECO:0000313" key="3">
    <source>
        <dbReference type="EMBL" id="CAG5131875.1"/>
    </source>
</evidence>
<feature type="domain" description="Cyclic nucleotide-binding" evidence="2">
    <location>
        <begin position="36"/>
        <end position="157"/>
    </location>
</feature>
<accession>A0A8S3ZW89</accession>
<keyword evidence="4" id="KW-1185">Reference proteome</keyword>
<reference evidence="3" key="1">
    <citation type="submission" date="2021-04" db="EMBL/GenBank/DDBJ databases">
        <authorList>
            <consortium name="Molecular Ecology Group"/>
        </authorList>
    </citation>
    <scope>NUCLEOTIDE SEQUENCE</scope>
</reference>
<feature type="compositionally biased region" description="Polar residues" evidence="1">
    <location>
        <begin position="241"/>
        <end position="256"/>
    </location>
</feature>
<feature type="region of interest" description="Disordered" evidence="1">
    <location>
        <begin position="239"/>
        <end position="263"/>
    </location>
</feature>
<dbReference type="OrthoDB" id="166212at2759"/>
<dbReference type="PROSITE" id="PS50042">
    <property type="entry name" value="CNMP_BINDING_3"/>
    <property type="match status" value="1"/>
</dbReference>
<dbReference type="InterPro" id="IPR018490">
    <property type="entry name" value="cNMP-bd_dom_sf"/>
</dbReference>
<dbReference type="Pfam" id="PF00027">
    <property type="entry name" value="cNMP_binding"/>
    <property type="match status" value="1"/>
</dbReference>
<dbReference type="SUPFAM" id="SSF51206">
    <property type="entry name" value="cAMP-binding domain-like"/>
    <property type="match status" value="2"/>
</dbReference>
<dbReference type="EMBL" id="CAJHNH020004902">
    <property type="protein sequence ID" value="CAG5131875.1"/>
    <property type="molecule type" value="Genomic_DNA"/>
</dbReference>
<dbReference type="Proteomes" id="UP000678393">
    <property type="component" value="Unassembled WGS sequence"/>
</dbReference>
<name>A0A8S3ZW89_9EUPU</name>
<dbReference type="SMART" id="SM00100">
    <property type="entry name" value="cNMP"/>
    <property type="match status" value="1"/>
</dbReference>
<evidence type="ECO:0000256" key="1">
    <source>
        <dbReference type="SAM" id="MobiDB-lite"/>
    </source>
</evidence>
<feature type="non-terminal residue" evidence="3">
    <location>
        <position position="1"/>
    </location>
</feature>
<dbReference type="AlphaFoldDB" id="A0A8S3ZW89"/>
<dbReference type="InterPro" id="IPR014710">
    <property type="entry name" value="RmlC-like_jellyroll"/>
</dbReference>